<name>A0A150INF2_9EURY</name>
<sequence>MIHRLPMFGTGRREKTTSTNHIDYIRLYNKYSPVDQLEYFWNNVTIAPGQTFVIMHFAVQQTNRANAISEAQTLYNNDGNFNHIMYASAPGSRDFEYVINWANRYQNRELPMHQILKILKGNQEED</sequence>
<proteinExistence type="predicted"/>
<dbReference type="EMBL" id="LNGF01000060">
    <property type="protein sequence ID" value="KYC46561.1"/>
    <property type="molecule type" value="Genomic_DNA"/>
</dbReference>
<organism evidence="1 2">
    <name type="scientific">Candidatus Methanofastidiosum methylothiophilum</name>
    <dbReference type="NCBI Taxonomy" id="1705564"/>
    <lineage>
        <taxon>Archaea</taxon>
        <taxon>Methanobacteriati</taxon>
        <taxon>Methanobacteriota</taxon>
        <taxon>Stenosarchaea group</taxon>
        <taxon>Candidatus Methanofastidiosia</taxon>
        <taxon>Candidatus Methanofastidiosales</taxon>
        <taxon>Candidatus Methanofastidiosaceae</taxon>
        <taxon>Candidatus Methanofastidiosum</taxon>
    </lineage>
</organism>
<accession>A0A150INF2</accession>
<comment type="caution">
    <text evidence="1">The sequence shown here is derived from an EMBL/GenBank/DDBJ whole genome shotgun (WGS) entry which is preliminary data.</text>
</comment>
<dbReference type="Proteomes" id="UP000091929">
    <property type="component" value="Unassembled WGS sequence"/>
</dbReference>
<protein>
    <submittedName>
        <fullName evidence="1">Uncharacterized protein</fullName>
    </submittedName>
</protein>
<reference evidence="1 2" key="1">
    <citation type="journal article" date="2016" name="ISME J.">
        <title>Chasing the elusive Euryarchaeota class WSA2: genomes reveal a uniquely fastidious methyl-reducing methanogen.</title>
        <authorList>
            <person name="Nobu M.K."/>
            <person name="Narihiro T."/>
            <person name="Kuroda K."/>
            <person name="Mei R."/>
            <person name="Liu W.T."/>
        </authorList>
    </citation>
    <scope>NUCLEOTIDE SEQUENCE [LARGE SCALE GENOMIC DNA]</scope>
    <source>
        <strain evidence="1">B15fssc0709_Meth_Bin003</strain>
    </source>
</reference>
<gene>
    <name evidence="1" type="ORF">APG11_01812</name>
</gene>
<dbReference type="AlphaFoldDB" id="A0A150INF2"/>
<evidence type="ECO:0000313" key="1">
    <source>
        <dbReference type="EMBL" id="KYC46561.1"/>
    </source>
</evidence>
<evidence type="ECO:0000313" key="2">
    <source>
        <dbReference type="Proteomes" id="UP000091929"/>
    </source>
</evidence>